<keyword evidence="5" id="KW-1185">Reference proteome</keyword>
<evidence type="ECO:0000313" key="3">
    <source>
        <dbReference type="EMBL" id="MDP9863856.1"/>
    </source>
</evidence>
<dbReference type="Pfam" id="PF13592">
    <property type="entry name" value="HTH_33"/>
    <property type="match status" value="1"/>
</dbReference>
<sequence>MRYAQGGGLTAAQRAKREQVRLCAAELFARGYTDLQIAKELRVSRMSANRWRRAWAHGGGAALTSRGPASLPRLSEAQFARLEAALLRGPAAHGWNDQYWTLTRVRRVIGRMFHVSYSLPGVWKLLTRHGWSCQVPARRARERDEKAIEVWKEQVWPAVERPRRTWARGSASKTSAGAL</sequence>
<dbReference type="InterPro" id="IPR009057">
    <property type="entry name" value="Homeodomain-like_sf"/>
</dbReference>
<name>A0ABT9QYQ6_9ACTN</name>
<dbReference type="InterPro" id="IPR025959">
    <property type="entry name" value="Winged_HTH_dom"/>
</dbReference>
<reference evidence="2 5" key="1">
    <citation type="submission" date="2023-07" db="EMBL/GenBank/DDBJ databases">
        <title>Sequencing the genomes of 1000 actinobacteria strains.</title>
        <authorList>
            <person name="Klenk H.-P."/>
        </authorList>
    </citation>
    <scope>NUCLEOTIDE SEQUENCE [LARGE SCALE GENOMIC DNA]</scope>
    <source>
        <strain evidence="2 5">DSM 44109</strain>
    </source>
</reference>
<dbReference type="EMBL" id="JAUSRB010000002">
    <property type="protein sequence ID" value="MDP9863856.1"/>
    <property type="molecule type" value="Genomic_DNA"/>
</dbReference>
<gene>
    <name evidence="2" type="ORF">J2S55_001382</name>
    <name evidence="3" type="ORF">J2S55_003122</name>
    <name evidence="4" type="ORF">J2S55_005825</name>
</gene>
<accession>A0ABT9QYQ6</accession>
<dbReference type="Proteomes" id="UP001230426">
    <property type="component" value="Unassembled WGS sequence"/>
</dbReference>
<feature type="domain" description="Winged helix-turn helix" evidence="1">
    <location>
        <begin position="97"/>
        <end position="154"/>
    </location>
</feature>
<protein>
    <submittedName>
        <fullName evidence="2">Transposase</fullName>
    </submittedName>
</protein>
<dbReference type="Pfam" id="PF13384">
    <property type="entry name" value="HTH_23"/>
    <property type="match status" value="1"/>
</dbReference>
<comment type="caution">
    <text evidence="2">The sequence shown here is derived from an EMBL/GenBank/DDBJ whole genome shotgun (WGS) entry which is preliminary data.</text>
</comment>
<evidence type="ECO:0000313" key="5">
    <source>
        <dbReference type="Proteomes" id="UP001230426"/>
    </source>
</evidence>
<organism evidence="2 5">
    <name type="scientific">Streptosporangium brasiliense</name>
    <dbReference type="NCBI Taxonomy" id="47480"/>
    <lineage>
        <taxon>Bacteria</taxon>
        <taxon>Bacillati</taxon>
        <taxon>Actinomycetota</taxon>
        <taxon>Actinomycetes</taxon>
        <taxon>Streptosporangiales</taxon>
        <taxon>Streptosporangiaceae</taxon>
        <taxon>Streptosporangium</taxon>
    </lineage>
</organism>
<dbReference type="SUPFAM" id="SSF46689">
    <property type="entry name" value="Homeodomain-like"/>
    <property type="match status" value="1"/>
</dbReference>
<dbReference type="EMBL" id="JAUSRB010000002">
    <property type="protein sequence ID" value="MDP9866559.1"/>
    <property type="molecule type" value="Genomic_DNA"/>
</dbReference>
<evidence type="ECO:0000313" key="2">
    <source>
        <dbReference type="EMBL" id="MDP9862123.1"/>
    </source>
</evidence>
<evidence type="ECO:0000313" key="4">
    <source>
        <dbReference type="EMBL" id="MDP9866559.1"/>
    </source>
</evidence>
<proteinExistence type="predicted"/>
<dbReference type="EMBL" id="JAUSRB010000001">
    <property type="protein sequence ID" value="MDP9862123.1"/>
    <property type="molecule type" value="Genomic_DNA"/>
</dbReference>
<evidence type="ECO:0000259" key="1">
    <source>
        <dbReference type="Pfam" id="PF13592"/>
    </source>
</evidence>